<protein>
    <submittedName>
        <fullName evidence="3">Uncharacterized protein</fullName>
    </submittedName>
</protein>
<evidence type="ECO:0000313" key="3">
    <source>
        <dbReference type="EMBL" id="GMN63645.1"/>
    </source>
</evidence>
<dbReference type="Proteomes" id="UP001187192">
    <property type="component" value="Unassembled WGS sequence"/>
</dbReference>
<reference evidence="3" key="1">
    <citation type="submission" date="2023-07" db="EMBL/GenBank/DDBJ databases">
        <title>draft genome sequence of fig (Ficus carica).</title>
        <authorList>
            <person name="Takahashi T."/>
            <person name="Nishimura K."/>
        </authorList>
    </citation>
    <scope>NUCLEOTIDE SEQUENCE</scope>
</reference>
<keyword evidence="4" id="KW-1185">Reference proteome</keyword>
<feature type="chain" id="PRO_5041851665" evidence="1">
    <location>
        <begin position="23"/>
        <end position="127"/>
    </location>
</feature>
<comment type="caution">
    <text evidence="3">The sequence shown here is derived from an EMBL/GenBank/DDBJ whole genome shotgun (WGS) entry which is preliminary data.</text>
</comment>
<keyword evidence="1" id="KW-0732">Signal</keyword>
<evidence type="ECO:0000256" key="1">
    <source>
        <dbReference type="SAM" id="SignalP"/>
    </source>
</evidence>
<evidence type="ECO:0000313" key="4">
    <source>
        <dbReference type="Proteomes" id="UP001187192"/>
    </source>
</evidence>
<dbReference type="EMBL" id="BTGU01000155">
    <property type="protein sequence ID" value="GMN63645.1"/>
    <property type="molecule type" value="Genomic_DNA"/>
</dbReference>
<feature type="signal peptide" evidence="1">
    <location>
        <begin position="1"/>
        <end position="22"/>
    </location>
</feature>
<sequence>MNVRVIFSLVFIVCLAHHSCQGAFTSKPRNTSPLKPGKQLKYGYGMFSTESSKKDHDRKHEKALVANYDHLRVSRKGKAIYGGANDLKRPRNKRNGSTSMLPKSNMFFSAALKHLAVGFVICVMLII</sequence>
<accession>A0AA88DX71</accession>
<dbReference type="Gramene" id="FCD_00031785-RA">
    <property type="protein sequence ID" value="FCD_00031785-RA:cds"/>
    <property type="gene ID" value="FCD_00031785"/>
</dbReference>
<proteinExistence type="predicted"/>
<organism evidence="3 4">
    <name type="scientific">Ficus carica</name>
    <name type="common">Common fig</name>
    <dbReference type="NCBI Taxonomy" id="3494"/>
    <lineage>
        <taxon>Eukaryota</taxon>
        <taxon>Viridiplantae</taxon>
        <taxon>Streptophyta</taxon>
        <taxon>Embryophyta</taxon>
        <taxon>Tracheophyta</taxon>
        <taxon>Spermatophyta</taxon>
        <taxon>Magnoliopsida</taxon>
        <taxon>eudicotyledons</taxon>
        <taxon>Gunneridae</taxon>
        <taxon>Pentapetalae</taxon>
        <taxon>rosids</taxon>
        <taxon>fabids</taxon>
        <taxon>Rosales</taxon>
        <taxon>Moraceae</taxon>
        <taxon>Ficeae</taxon>
        <taxon>Ficus</taxon>
    </lineage>
</organism>
<dbReference type="EMBL" id="BTGU01000153">
    <property type="protein sequence ID" value="GMN63586.1"/>
    <property type="molecule type" value="Genomic_DNA"/>
</dbReference>
<dbReference type="AlphaFoldDB" id="A0AA88DX71"/>
<name>A0AA88DX71_FICCA</name>
<gene>
    <name evidence="2" type="ORF">TIFTF001_032657</name>
    <name evidence="3" type="ORF">TIFTF001_032721</name>
</gene>
<evidence type="ECO:0000313" key="2">
    <source>
        <dbReference type="EMBL" id="GMN63586.1"/>
    </source>
</evidence>